<reference evidence="8 9" key="1">
    <citation type="submission" date="2021-06" db="EMBL/GenBank/DDBJ databases">
        <title>Clostridia strains as spoilage organisms.</title>
        <authorList>
            <person name="Wambui J."/>
            <person name="Stephan R."/>
            <person name="Stevens M.J.A."/>
        </authorList>
    </citation>
    <scope>NUCLEOTIDE SEQUENCE [LARGE SCALE GENOMIC DNA]</scope>
    <source>
        <strain evidence="8 9">DSM 14204</strain>
    </source>
</reference>
<keyword evidence="6 7" id="KW-0472">Membrane</keyword>
<accession>A0ABS6BWM1</accession>
<proteinExistence type="predicted"/>
<keyword evidence="3 7" id="KW-0812">Transmembrane</keyword>
<keyword evidence="4" id="KW-0813">Transport</keyword>
<dbReference type="Proteomes" id="UP000776252">
    <property type="component" value="Unassembled WGS sequence"/>
</dbReference>
<keyword evidence="5 7" id="KW-1133">Transmembrane helix</keyword>
<dbReference type="CDD" id="cd17332">
    <property type="entry name" value="MFS_MelB_like"/>
    <property type="match status" value="1"/>
</dbReference>
<evidence type="ECO:0000256" key="2">
    <source>
        <dbReference type="ARBA" id="ARBA00022475"/>
    </source>
</evidence>
<dbReference type="Pfam" id="PF13347">
    <property type="entry name" value="MFS_2"/>
    <property type="match status" value="1"/>
</dbReference>
<dbReference type="PANTHER" id="PTHR11328">
    <property type="entry name" value="MAJOR FACILITATOR SUPERFAMILY DOMAIN-CONTAINING PROTEIN"/>
    <property type="match status" value="1"/>
</dbReference>
<feature type="transmembrane region" description="Helical" evidence="7">
    <location>
        <begin position="48"/>
        <end position="72"/>
    </location>
</feature>
<keyword evidence="9" id="KW-1185">Reference proteome</keyword>
<feature type="transmembrane region" description="Helical" evidence="7">
    <location>
        <begin position="414"/>
        <end position="438"/>
    </location>
</feature>
<evidence type="ECO:0000313" key="9">
    <source>
        <dbReference type="Proteomes" id="UP000776252"/>
    </source>
</evidence>
<evidence type="ECO:0000256" key="6">
    <source>
        <dbReference type="ARBA" id="ARBA00023136"/>
    </source>
</evidence>
<evidence type="ECO:0000256" key="5">
    <source>
        <dbReference type="ARBA" id="ARBA00022989"/>
    </source>
</evidence>
<comment type="caution">
    <text evidence="8">The sequence shown here is derived from an EMBL/GenBank/DDBJ whole genome shotgun (WGS) entry which is preliminary data.</text>
</comment>
<feature type="transmembrane region" description="Helical" evidence="7">
    <location>
        <begin position="276"/>
        <end position="295"/>
    </location>
</feature>
<evidence type="ECO:0000256" key="7">
    <source>
        <dbReference type="SAM" id="Phobius"/>
    </source>
</evidence>
<name>A0ABS6BWM1_9CLOT</name>
<feature type="transmembrane region" description="Helical" evidence="7">
    <location>
        <begin position="93"/>
        <end position="115"/>
    </location>
</feature>
<dbReference type="PROSITE" id="PS00872">
    <property type="entry name" value="NA_GALACTOSIDE_SYMP"/>
    <property type="match status" value="1"/>
</dbReference>
<dbReference type="PANTHER" id="PTHR11328:SF43">
    <property type="entry name" value="SULFOQUINOVOSE IMPORTER-RELATED"/>
    <property type="match status" value="1"/>
</dbReference>
<organism evidence="8 9">
    <name type="scientific">Clostridium frigoris</name>
    <dbReference type="NCBI Taxonomy" id="205327"/>
    <lineage>
        <taxon>Bacteria</taxon>
        <taxon>Bacillati</taxon>
        <taxon>Bacillota</taxon>
        <taxon>Clostridia</taxon>
        <taxon>Eubacteriales</taxon>
        <taxon>Clostridiaceae</taxon>
        <taxon>Clostridium</taxon>
    </lineage>
</organism>
<dbReference type="RefSeq" id="WP_216150572.1">
    <property type="nucleotide sequence ID" value="NZ_JAHLDV010000042.1"/>
</dbReference>
<feature type="transmembrane region" description="Helical" evidence="7">
    <location>
        <begin position="383"/>
        <end position="402"/>
    </location>
</feature>
<evidence type="ECO:0000256" key="4">
    <source>
        <dbReference type="ARBA" id="ARBA00022847"/>
    </source>
</evidence>
<dbReference type="NCBIfam" id="TIGR00792">
    <property type="entry name" value="gph"/>
    <property type="match status" value="1"/>
</dbReference>
<feature type="transmembrane region" description="Helical" evidence="7">
    <location>
        <begin position="168"/>
        <end position="185"/>
    </location>
</feature>
<keyword evidence="2" id="KW-1003">Cell membrane</keyword>
<evidence type="ECO:0000256" key="3">
    <source>
        <dbReference type="ARBA" id="ARBA00022692"/>
    </source>
</evidence>
<dbReference type="InterPro" id="IPR001927">
    <property type="entry name" value="Na/Gal_symport"/>
</dbReference>
<dbReference type="InterPro" id="IPR039672">
    <property type="entry name" value="MFS_2"/>
</dbReference>
<evidence type="ECO:0000256" key="1">
    <source>
        <dbReference type="ARBA" id="ARBA00004651"/>
    </source>
</evidence>
<comment type="subcellular location">
    <subcellularLocation>
        <location evidence="1">Cell membrane</location>
        <topology evidence="1">Multi-pass membrane protein</topology>
    </subcellularLocation>
</comment>
<sequence>MAGSVQKNTIIPQKLTLKEKFSYGTGDIGFGFMFDLGQIYLLKFYTDVLGLPVAVAGLVFLVTKIWDAFADISIGTWIDNRKKIGPKGKFRPFILYATIPLAIITIISFITPSFTITGKIIWAYVTYMAFGSIYSVGNIAFGSMIPAMTTDPNERTQLASFRQAGSNMALFITTIAFMPIVMLFSNKSTGYMVAVSIFAILGVLLQIYCYSNIKERNVVQKPKIAKGSILKSYKGLFKNTPLLILCLVNLFTFSAFNVKLAVQVYYCQYVLKNISIVPYMGFFSIGCVFIGCALVPTIVKKIGKRHTYMLGCAIWAFGDILAFIFAKDAVVFIAFACFAFFGSSFVNSLNWALVSDAVEYGEWKTGTRSEGVVYSFFTFFRKLAQAVAGFIPAMVLAAVGYVPNAVQSVKAISGIRGLMFIYPSVLAIATIVVMGFFYKLTDDKYREIIVDLNERRNTTAL</sequence>
<protein>
    <submittedName>
        <fullName evidence="8">Glycoside-pentoside-hexuronide (GPH):cation symporter</fullName>
    </submittedName>
</protein>
<feature type="transmembrane region" description="Helical" evidence="7">
    <location>
        <begin position="236"/>
        <end position="256"/>
    </location>
</feature>
<keyword evidence="4" id="KW-0769">Symport</keyword>
<evidence type="ECO:0000313" key="8">
    <source>
        <dbReference type="EMBL" id="MBU3160994.1"/>
    </source>
</evidence>
<gene>
    <name evidence="8" type="ORF">KPL37_14810</name>
</gene>
<dbReference type="InterPro" id="IPR018043">
    <property type="entry name" value="Na/Gal_symport_CS"/>
</dbReference>
<dbReference type="EMBL" id="JAHLDV010000042">
    <property type="protein sequence ID" value="MBU3160994.1"/>
    <property type="molecule type" value="Genomic_DNA"/>
</dbReference>
<feature type="transmembrane region" description="Helical" evidence="7">
    <location>
        <begin position="121"/>
        <end position="147"/>
    </location>
</feature>
<feature type="transmembrane region" description="Helical" evidence="7">
    <location>
        <begin position="191"/>
        <end position="211"/>
    </location>
</feature>